<keyword evidence="6" id="KW-0408">Iron</keyword>
<evidence type="ECO:0000259" key="9">
    <source>
        <dbReference type="Pfam" id="PF01058"/>
    </source>
</evidence>
<dbReference type="SUPFAM" id="SSF56770">
    <property type="entry name" value="HydA/Nqo6-like"/>
    <property type="match status" value="1"/>
</dbReference>
<dbReference type="InterPro" id="IPR052375">
    <property type="entry name" value="Complex_I_20kDa-like"/>
</dbReference>
<proteinExistence type="inferred from homology"/>
<protein>
    <recommendedName>
        <fullName evidence="9">NADH:ubiquinone oxidoreductase-like 20kDa subunit domain-containing protein</fullName>
    </recommendedName>
</protein>
<evidence type="ECO:0000256" key="3">
    <source>
        <dbReference type="ARBA" id="ARBA00022475"/>
    </source>
</evidence>
<comment type="caution">
    <text evidence="10">The sequence shown here is derived from an EMBL/GenBank/DDBJ whole genome shotgun (WGS) entry which is preliminary data.</text>
</comment>
<keyword evidence="5" id="KW-0479">Metal-binding</keyword>
<dbReference type="PANTHER" id="PTHR42989">
    <property type="entry name" value="HYDROGENASE-4 COMPONENT I"/>
    <property type="match status" value="1"/>
</dbReference>
<evidence type="ECO:0000256" key="8">
    <source>
        <dbReference type="ARBA" id="ARBA00023136"/>
    </source>
</evidence>
<dbReference type="GO" id="GO:0051539">
    <property type="term" value="F:4 iron, 4 sulfur cluster binding"/>
    <property type="evidence" value="ECO:0007669"/>
    <property type="project" value="UniProtKB-KW"/>
</dbReference>
<dbReference type="Proteomes" id="UP001176960">
    <property type="component" value="Unassembled WGS sequence"/>
</dbReference>
<evidence type="ECO:0000256" key="4">
    <source>
        <dbReference type="ARBA" id="ARBA00022485"/>
    </source>
</evidence>
<keyword evidence="4" id="KW-0004">4Fe-4S</keyword>
<evidence type="ECO:0000313" key="11">
    <source>
        <dbReference type="Proteomes" id="UP001176960"/>
    </source>
</evidence>
<dbReference type="RefSeq" id="WP_289840707.1">
    <property type="nucleotide sequence ID" value="NZ_JARBJP010000001.1"/>
</dbReference>
<sequence length="173" mass="18397">MIYNVAHGGASRVSWLRAWFDARAWRRPQNWPRAPRPLSLYAVQAGGCDGCAAEVAALREGGAYDLAPLGLRFVATPHDAELLVVTGSITRASVPWLMRWWDEMPMPKGLVAIGDCAVSGGIAGENYATLSGVMAARLPGVAQCDMTLRGCPPPPDEILRGLLMLAAGKVVSA</sequence>
<organism evidence="10 11">
    <name type="scientific">Brytella acorum</name>
    <dbReference type="NCBI Taxonomy" id="2959299"/>
    <lineage>
        <taxon>Bacteria</taxon>
        <taxon>Pseudomonadati</taxon>
        <taxon>Pseudomonadota</taxon>
        <taxon>Alphaproteobacteria</taxon>
        <taxon>Acetobacterales</taxon>
        <taxon>Acetobacteraceae</taxon>
        <taxon>Brytella</taxon>
    </lineage>
</organism>
<keyword evidence="7" id="KW-0411">Iron-sulfur</keyword>
<dbReference type="Gene3D" id="3.40.50.12280">
    <property type="match status" value="1"/>
</dbReference>
<dbReference type="AlphaFoldDB" id="A0AA35UXM0"/>
<gene>
    <name evidence="10" type="ORF">LMG32879_002201</name>
</gene>
<evidence type="ECO:0000256" key="7">
    <source>
        <dbReference type="ARBA" id="ARBA00023014"/>
    </source>
</evidence>
<name>A0AA35UXM0_9PROT</name>
<keyword evidence="3" id="KW-1003">Cell membrane</keyword>
<dbReference type="EMBL" id="CATKSH010000014">
    <property type="protein sequence ID" value="CAI9121354.1"/>
    <property type="molecule type" value="Genomic_DNA"/>
</dbReference>
<dbReference type="InterPro" id="IPR006137">
    <property type="entry name" value="NADH_UbQ_OxRdtase-like_20kDa"/>
</dbReference>
<dbReference type="Pfam" id="PF01058">
    <property type="entry name" value="Oxidored_q6"/>
    <property type="match status" value="1"/>
</dbReference>
<evidence type="ECO:0000256" key="2">
    <source>
        <dbReference type="ARBA" id="ARBA00009173"/>
    </source>
</evidence>
<comment type="cofactor">
    <cofactor evidence="1">
        <name>[4Fe-4S] cluster</name>
        <dbReference type="ChEBI" id="CHEBI:49883"/>
    </cofactor>
</comment>
<keyword evidence="8" id="KW-0472">Membrane</keyword>
<accession>A0AA35UXM0</accession>
<comment type="similarity">
    <text evidence="2">Belongs to the complex I 20 kDa subunit family.</text>
</comment>
<evidence type="ECO:0000256" key="5">
    <source>
        <dbReference type="ARBA" id="ARBA00022723"/>
    </source>
</evidence>
<evidence type="ECO:0000256" key="1">
    <source>
        <dbReference type="ARBA" id="ARBA00001966"/>
    </source>
</evidence>
<dbReference type="PANTHER" id="PTHR42989:SF1">
    <property type="entry name" value="FORMATE HYDROGENLYASE SUBUNIT 7-RELATED"/>
    <property type="match status" value="1"/>
</dbReference>
<feature type="domain" description="NADH:ubiquinone oxidoreductase-like 20kDa subunit" evidence="9">
    <location>
        <begin position="48"/>
        <end position="165"/>
    </location>
</feature>
<keyword evidence="11" id="KW-1185">Reference proteome</keyword>
<evidence type="ECO:0000256" key="6">
    <source>
        <dbReference type="ARBA" id="ARBA00023004"/>
    </source>
</evidence>
<reference evidence="10" key="1">
    <citation type="submission" date="2023-03" db="EMBL/GenBank/DDBJ databases">
        <authorList>
            <person name="Cleenwerck I."/>
        </authorList>
    </citation>
    <scope>NUCLEOTIDE SEQUENCE</scope>
    <source>
        <strain evidence="10">LMG 32879</strain>
    </source>
</reference>
<dbReference type="GO" id="GO:0046872">
    <property type="term" value="F:metal ion binding"/>
    <property type="evidence" value="ECO:0007669"/>
    <property type="project" value="UniProtKB-KW"/>
</dbReference>
<evidence type="ECO:0000313" key="10">
    <source>
        <dbReference type="EMBL" id="CAI9121354.1"/>
    </source>
</evidence>